<proteinExistence type="predicted"/>
<accession>A0ABT9TWQ9</accession>
<evidence type="ECO:0000313" key="1">
    <source>
        <dbReference type="EMBL" id="MDQ0104817.1"/>
    </source>
</evidence>
<protein>
    <submittedName>
        <fullName evidence="1">Uncharacterized protein YndB with AHSA1/START domain</fullName>
    </submittedName>
</protein>
<dbReference type="SUPFAM" id="SSF55961">
    <property type="entry name" value="Bet v1-like"/>
    <property type="match status" value="1"/>
</dbReference>
<dbReference type="GeneID" id="84016539"/>
<dbReference type="Proteomes" id="UP001244563">
    <property type="component" value="Unassembled WGS sequence"/>
</dbReference>
<dbReference type="InterPro" id="IPR019587">
    <property type="entry name" value="Polyketide_cyclase/dehydratase"/>
</dbReference>
<dbReference type="CDD" id="cd07814">
    <property type="entry name" value="SRPBCC_CalC_Aha1-like"/>
    <property type="match status" value="1"/>
</dbReference>
<comment type="caution">
    <text evidence="1">The sequence shown here is derived from an EMBL/GenBank/DDBJ whole genome shotgun (WGS) entry which is preliminary data.</text>
</comment>
<evidence type="ECO:0000313" key="2">
    <source>
        <dbReference type="Proteomes" id="UP001244563"/>
    </source>
</evidence>
<dbReference type="InterPro" id="IPR023393">
    <property type="entry name" value="START-like_dom_sf"/>
</dbReference>
<dbReference type="RefSeq" id="WP_189076926.1">
    <property type="nucleotide sequence ID" value="NZ_BMRR01000022.1"/>
</dbReference>
<dbReference type="Gene3D" id="3.30.530.20">
    <property type="match status" value="1"/>
</dbReference>
<organism evidence="1 2">
    <name type="scientific">Paenarthrobacter nicotinovorans</name>
    <name type="common">Arthrobacter nicotinovorans</name>
    <dbReference type="NCBI Taxonomy" id="29320"/>
    <lineage>
        <taxon>Bacteria</taxon>
        <taxon>Bacillati</taxon>
        <taxon>Actinomycetota</taxon>
        <taxon>Actinomycetes</taxon>
        <taxon>Micrococcales</taxon>
        <taxon>Micrococcaceae</taxon>
        <taxon>Paenarthrobacter</taxon>
    </lineage>
</organism>
<sequence>MATYRVSTLVAAPPERVFDTWTDPDRFTEWIGGVTRVTDLVGSTDQAGSSYTVWFGRMASPTEVIAAERPRHIRTRFGNAILKGESDVTFTPESGGTRIQQLFETRGLVSTVVGRLFATGSYRGSFRGELEAFRAMVERDSPGPGSR</sequence>
<dbReference type="Pfam" id="PF10604">
    <property type="entry name" value="Polyketide_cyc2"/>
    <property type="match status" value="1"/>
</dbReference>
<reference evidence="1 2" key="1">
    <citation type="submission" date="2023-07" db="EMBL/GenBank/DDBJ databases">
        <title>Sorghum-associated microbial communities from plants grown in Nebraska, USA.</title>
        <authorList>
            <person name="Schachtman D."/>
        </authorList>
    </citation>
    <scope>NUCLEOTIDE SEQUENCE [LARGE SCALE GENOMIC DNA]</scope>
    <source>
        <strain evidence="1 2">CC523</strain>
    </source>
</reference>
<keyword evidence="2" id="KW-1185">Reference proteome</keyword>
<name>A0ABT9TWQ9_PAENI</name>
<gene>
    <name evidence="1" type="ORF">J2T10_004493</name>
</gene>
<dbReference type="EMBL" id="JAUSSW010000025">
    <property type="protein sequence ID" value="MDQ0104817.1"/>
    <property type="molecule type" value="Genomic_DNA"/>
</dbReference>